<feature type="binding site" evidence="13">
    <location>
        <begin position="342"/>
        <end position="345"/>
    </location>
    <ligand>
        <name>substrate</name>
    </ligand>
</feature>
<dbReference type="InterPro" id="IPR038521">
    <property type="entry name" value="ThiC/Bza_core_dom"/>
</dbReference>
<dbReference type="GO" id="GO:0051539">
    <property type="term" value="F:4 iron, 4 sulfur cluster binding"/>
    <property type="evidence" value="ECO:0007669"/>
    <property type="project" value="UniProtKB-KW"/>
</dbReference>
<dbReference type="GO" id="GO:0070284">
    <property type="term" value="F:phosphomethylpyrimidine synthase activity"/>
    <property type="evidence" value="ECO:0007669"/>
    <property type="project" value="UniProtKB-EC"/>
</dbReference>
<keyword evidence="10 13" id="KW-0456">Lyase</keyword>
<evidence type="ECO:0000256" key="4">
    <source>
        <dbReference type="ARBA" id="ARBA00022691"/>
    </source>
</evidence>
<evidence type="ECO:0000256" key="12">
    <source>
        <dbReference type="ARBA" id="ARBA00061546"/>
    </source>
</evidence>
<dbReference type="GeneID" id="78252233"/>
<keyword evidence="18" id="KW-1185">Reference proteome</keyword>
<evidence type="ECO:0000256" key="11">
    <source>
        <dbReference type="ARBA" id="ARBA00050218"/>
    </source>
</evidence>
<feature type="binding site" evidence="13">
    <location>
        <position position="529"/>
    </location>
    <ligand>
        <name>[4Fe-4S] cluster</name>
        <dbReference type="ChEBI" id="CHEBI:49883"/>
        <note>4Fe-4S-S-AdoMet</note>
    </ligand>
</feature>
<evidence type="ECO:0000256" key="3">
    <source>
        <dbReference type="ARBA" id="ARBA00022485"/>
    </source>
</evidence>
<dbReference type="InterPro" id="IPR002817">
    <property type="entry name" value="ThiC/BzaA/B"/>
</dbReference>
<evidence type="ECO:0000256" key="7">
    <source>
        <dbReference type="ARBA" id="ARBA00022977"/>
    </source>
</evidence>
<dbReference type="RefSeq" id="WP_199494943.1">
    <property type="nucleotide sequence ID" value="NZ_CP081832.1"/>
</dbReference>
<dbReference type="Pfam" id="PF13667">
    <property type="entry name" value="ThiC-associated"/>
    <property type="match status" value="1"/>
</dbReference>
<dbReference type="Pfam" id="PF01964">
    <property type="entry name" value="ThiC_Rad_SAM"/>
    <property type="match status" value="1"/>
</dbReference>
<comment type="pathway">
    <text evidence="2 13">Cofactor biosynthesis; thiamine diphosphate biosynthesis.</text>
</comment>
<dbReference type="GO" id="GO:0008270">
    <property type="term" value="F:zinc ion binding"/>
    <property type="evidence" value="ECO:0007669"/>
    <property type="project" value="UniProtKB-UniRule"/>
</dbReference>
<keyword evidence="3 13" id="KW-0004">4Fe-4S</keyword>
<evidence type="ECO:0000313" key="15">
    <source>
        <dbReference type="EMBL" id="MBJ7267671.1"/>
    </source>
</evidence>
<evidence type="ECO:0000313" key="16">
    <source>
        <dbReference type="EMBL" id="MBJ7314670.1"/>
    </source>
</evidence>
<evidence type="ECO:0000256" key="5">
    <source>
        <dbReference type="ARBA" id="ARBA00022723"/>
    </source>
</evidence>
<dbReference type="HAMAP" id="MF_00089">
    <property type="entry name" value="ThiC"/>
    <property type="match status" value="1"/>
</dbReference>
<comment type="function">
    <text evidence="1 13">Catalyzes the synthesis of the hydroxymethylpyrimidine phosphate (HMP-P) moiety of thiamine from aminoimidazole ribotide (AIR) in a radical S-adenosyl-L-methionine (SAM)-dependent reaction.</text>
</comment>
<dbReference type="InterPro" id="IPR025747">
    <property type="entry name" value="ThiC-associated_dom"/>
</dbReference>
<dbReference type="PANTHER" id="PTHR30557:SF1">
    <property type="entry name" value="PHOSPHOMETHYLPYRIMIDINE SYNTHASE, CHLOROPLASTIC"/>
    <property type="match status" value="1"/>
</dbReference>
<feature type="binding site" evidence="13">
    <location>
        <position position="281"/>
    </location>
    <ligand>
        <name>substrate</name>
    </ligand>
</feature>
<gene>
    <name evidence="13 16" type="primary">thiC</name>
    <name evidence="15" type="ORF">JHC10_12065</name>
    <name evidence="16" type="ORF">JHC11_01450</name>
</gene>
<feature type="binding site" evidence="13">
    <location>
        <position position="245"/>
    </location>
    <ligand>
        <name>substrate</name>
    </ligand>
</feature>
<dbReference type="GO" id="GO:0009228">
    <property type="term" value="P:thiamine biosynthetic process"/>
    <property type="evidence" value="ECO:0007669"/>
    <property type="project" value="UniProtKB-UniRule"/>
</dbReference>
<comment type="cofactor">
    <cofactor evidence="13">
        <name>[4Fe-4S] cluster</name>
        <dbReference type="ChEBI" id="CHEBI:49883"/>
    </cofactor>
    <text evidence="13">Binds 1 [4Fe-4S] cluster per subunit. The cluster is coordinated with 3 cysteines and an exchangeable S-adenosyl-L-methionine.</text>
</comment>
<feature type="binding site" evidence="13">
    <location>
        <position position="187"/>
    </location>
    <ligand>
        <name>substrate</name>
    </ligand>
</feature>
<dbReference type="UniPathway" id="UPA00060"/>
<evidence type="ECO:0000256" key="10">
    <source>
        <dbReference type="ARBA" id="ARBA00023239"/>
    </source>
</evidence>
<keyword evidence="8 13" id="KW-0408">Iron</keyword>
<feature type="binding site" evidence="13">
    <location>
        <position position="537"/>
    </location>
    <ligand>
        <name>[4Fe-4S] cluster</name>
        <dbReference type="ChEBI" id="CHEBI:49883"/>
        <note>4Fe-4S-S-AdoMet</note>
    </ligand>
</feature>
<accession>A0A8I1KGH2</accession>
<comment type="catalytic activity">
    <reaction evidence="11 13">
        <text>5-amino-1-(5-phospho-beta-D-ribosyl)imidazole + S-adenosyl-L-methionine = 4-amino-2-methyl-5-(phosphooxymethyl)pyrimidine + CO + 5'-deoxyadenosine + formate + L-methionine + 3 H(+)</text>
        <dbReference type="Rhea" id="RHEA:24840"/>
        <dbReference type="ChEBI" id="CHEBI:15378"/>
        <dbReference type="ChEBI" id="CHEBI:15740"/>
        <dbReference type="ChEBI" id="CHEBI:17245"/>
        <dbReference type="ChEBI" id="CHEBI:17319"/>
        <dbReference type="ChEBI" id="CHEBI:57844"/>
        <dbReference type="ChEBI" id="CHEBI:58354"/>
        <dbReference type="ChEBI" id="CHEBI:59789"/>
        <dbReference type="ChEBI" id="CHEBI:137981"/>
        <dbReference type="EC" id="4.1.99.17"/>
    </reaction>
</comment>
<dbReference type="PANTHER" id="PTHR30557">
    <property type="entry name" value="THIAMINE BIOSYNTHESIS PROTEIN THIC"/>
    <property type="match status" value="1"/>
</dbReference>
<dbReference type="GO" id="GO:0009229">
    <property type="term" value="P:thiamine diphosphate biosynthetic process"/>
    <property type="evidence" value="ECO:0007669"/>
    <property type="project" value="UniProtKB-UniRule"/>
</dbReference>
<keyword evidence="6 13" id="KW-0862">Zinc</keyword>
<dbReference type="InterPro" id="IPR037509">
    <property type="entry name" value="ThiC"/>
</dbReference>
<comment type="similarity">
    <text evidence="12 13">Belongs to the ThiC family.</text>
</comment>
<protein>
    <recommendedName>
        <fullName evidence="13">Phosphomethylpyrimidine synthase</fullName>
        <ecNumber evidence="13">4.1.99.17</ecNumber>
    </recommendedName>
    <alternativeName>
        <fullName evidence="13">Hydroxymethylpyrimidine phosphate synthase</fullName>
        <shortName evidence="13">HMP-P synthase</shortName>
        <shortName evidence="13">HMP-phosphate synthase</shortName>
        <shortName evidence="13">HMPP synthase</shortName>
    </alternativeName>
    <alternativeName>
        <fullName evidence="13">Thiamine biosynthesis protein ThiC</fullName>
    </alternativeName>
</protein>
<keyword evidence="7 13" id="KW-0784">Thiamine biosynthesis</keyword>
<feature type="binding site" evidence="13">
    <location>
        <position position="216"/>
    </location>
    <ligand>
        <name>substrate</name>
    </ligand>
</feature>
<dbReference type="GO" id="GO:0005829">
    <property type="term" value="C:cytosol"/>
    <property type="evidence" value="ECO:0007669"/>
    <property type="project" value="TreeGrafter"/>
</dbReference>
<evidence type="ECO:0000256" key="9">
    <source>
        <dbReference type="ARBA" id="ARBA00023014"/>
    </source>
</evidence>
<comment type="caution">
    <text evidence="16">The sequence shown here is derived from an EMBL/GenBank/DDBJ whole genome shotgun (WGS) entry which is preliminary data.</text>
</comment>
<keyword evidence="4 13" id="KW-0949">S-adenosyl-L-methionine</keyword>
<evidence type="ECO:0000256" key="8">
    <source>
        <dbReference type="ARBA" id="ARBA00023004"/>
    </source>
</evidence>
<evidence type="ECO:0000259" key="14">
    <source>
        <dbReference type="Pfam" id="PF13667"/>
    </source>
</evidence>
<dbReference type="FunFam" id="3.20.20.540:FF:000001">
    <property type="entry name" value="Phosphomethylpyrimidine synthase"/>
    <property type="match status" value="1"/>
</dbReference>
<sequence length="567" mass="63354">MSTAPSNNRLNRQQAESFLSSLSGHYYPNSSREFLSGTNDIQVPFRRIHLSETLHQPTPGVKLPPNEPVDVYDTSSVYGDPDATIDVKAGLKKVRENWIQQRHRESQQNNHGITQLAYARRGIVTPEMEFIALRENMGREHLENPITPEFVRDEVASGRAIIPVNTHHPESEPMIIGRNFLVKVNANIGNSSVSSSIEEEVEKLVWATRWGADTVMDLSTGRNIHQTREWILRNSPVPIGTVPIYQALERVNGIAEDLNWPVFKDVLLEQAEQGVDYFTIHAGVLHDFIKLTAKRVTGIVSRGGSIMAKWCMAHQQESFLYQHFRDICKICAKYDISLSLGDGLRPGSIADANDEAQFAELRVLGELTQIAWEYDVQVMIEGPGHVPMHKIQENMDEQLKHCHGAPFYTLGPLTTDIAPGYDHITSGIGAAMIGAFGCAMLCYVTPKEHLGLPNKEDVKQGMIAYKIAAHAADLAKGHPGAQARDDAMSKARFEFRWEDQFNLALDPVTARSYHDETLPQDSNKTAQFCSMCGPKFCSMKISHEVRQYNPDTRIDVKVKDAATEGAE</sequence>
<dbReference type="Proteomes" id="UP000655994">
    <property type="component" value="Unassembled WGS sequence"/>
</dbReference>
<feature type="domain" description="ThiC-associated" evidence="14">
    <location>
        <begin position="27"/>
        <end position="103"/>
    </location>
</feature>
<evidence type="ECO:0000313" key="18">
    <source>
        <dbReference type="Proteomes" id="UP000655994"/>
    </source>
</evidence>
<feature type="binding site" evidence="13">
    <location>
        <position position="532"/>
    </location>
    <ligand>
        <name>[4Fe-4S] cluster</name>
        <dbReference type="ChEBI" id="CHEBI:49883"/>
        <note>4Fe-4S-S-AdoMet</note>
    </ligand>
</feature>
<evidence type="ECO:0000256" key="1">
    <source>
        <dbReference type="ARBA" id="ARBA00003175"/>
    </source>
</evidence>
<dbReference type="NCBIfam" id="NF009895">
    <property type="entry name" value="PRK13352.1"/>
    <property type="match status" value="1"/>
</dbReference>
<dbReference type="AlphaFoldDB" id="A0A8I1KGH2"/>
<evidence type="ECO:0000313" key="17">
    <source>
        <dbReference type="Proteomes" id="UP000621390"/>
    </source>
</evidence>
<reference evidence="16 18" key="1">
    <citation type="submission" date="2020-09" db="EMBL/GenBank/DDBJ databases">
        <title>Draft Genomes of Bacterial Isolates from North Pond Shallow Sediments.</title>
        <authorList>
            <person name="Kiel Reese B."/>
            <person name="Mullis M."/>
            <person name="Weisend R.E."/>
        </authorList>
    </citation>
    <scope>NUCLEOTIDE SEQUENCE</scope>
    <source>
        <strain evidence="16">KJE-2</strain>
        <strain evidence="15 18">KJE-3</strain>
    </source>
</reference>
<dbReference type="Gene3D" id="6.10.250.620">
    <property type="match status" value="1"/>
</dbReference>
<dbReference type="SFLD" id="SFLDS00113">
    <property type="entry name" value="Radical_SAM_Phosphomethylpyrim"/>
    <property type="match status" value="1"/>
</dbReference>
<dbReference type="EMBL" id="JAEMOS010000040">
    <property type="protein sequence ID" value="MBJ7267671.1"/>
    <property type="molecule type" value="Genomic_DNA"/>
</dbReference>
<dbReference type="NCBIfam" id="TIGR00190">
    <property type="entry name" value="thiC"/>
    <property type="match status" value="1"/>
</dbReference>
<evidence type="ECO:0000256" key="13">
    <source>
        <dbReference type="HAMAP-Rule" id="MF_00089"/>
    </source>
</evidence>
<proteinExistence type="inferred from homology"/>
<name>A0A8I1KGH2_9GAMM</name>
<keyword evidence="5 13" id="KW-0479">Metal-binding</keyword>
<comment type="subunit">
    <text evidence="13">Homodimer.</text>
</comment>
<dbReference type="SFLD" id="SFLDF00407">
    <property type="entry name" value="phosphomethylpyrimidine_syntha"/>
    <property type="match status" value="1"/>
</dbReference>
<feature type="binding site" evidence="13">
    <location>
        <begin position="301"/>
        <end position="303"/>
    </location>
    <ligand>
        <name>substrate</name>
    </ligand>
</feature>
<keyword evidence="9 13" id="KW-0411">Iron-sulfur</keyword>
<dbReference type="Gene3D" id="3.20.20.540">
    <property type="entry name" value="Radical SAM ThiC family, central domain"/>
    <property type="match status" value="1"/>
</dbReference>
<evidence type="ECO:0000256" key="6">
    <source>
        <dbReference type="ARBA" id="ARBA00022833"/>
    </source>
</evidence>
<feature type="binding site" evidence="13">
    <location>
        <position position="449"/>
    </location>
    <ligand>
        <name>Zn(2+)</name>
        <dbReference type="ChEBI" id="CHEBI:29105"/>
    </ligand>
</feature>
<dbReference type="EC" id="4.1.99.17" evidence="13"/>
<feature type="binding site" evidence="13">
    <location>
        <position position="385"/>
    </location>
    <ligand>
        <name>Zn(2+)</name>
        <dbReference type="ChEBI" id="CHEBI:29105"/>
    </ligand>
</feature>
<dbReference type="EMBL" id="JAEMOP010000002">
    <property type="protein sequence ID" value="MBJ7314670.1"/>
    <property type="molecule type" value="Genomic_DNA"/>
</dbReference>
<feature type="binding site" evidence="13">
    <location>
        <position position="381"/>
    </location>
    <ligand>
        <name>substrate</name>
    </ligand>
</feature>
<dbReference type="Proteomes" id="UP000621390">
    <property type="component" value="Unassembled WGS sequence"/>
</dbReference>
<feature type="binding site" evidence="13">
    <location>
        <position position="408"/>
    </location>
    <ligand>
        <name>substrate</name>
    </ligand>
</feature>
<organism evidence="16 17">
    <name type="scientific">Idiomarina abyssalis</name>
    <dbReference type="NCBI Taxonomy" id="86102"/>
    <lineage>
        <taxon>Bacteria</taxon>
        <taxon>Pseudomonadati</taxon>
        <taxon>Pseudomonadota</taxon>
        <taxon>Gammaproteobacteria</taxon>
        <taxon>Alteromonadales</taxon>
        <taxon>Idiomarinaceae</taxon>
        <taxon>Idiomarina</taxon>
    </lineage>
</organism>
<dbReference type="NCBIfam" id="NF006763">
    <property type="entry name" value="PRK09284.1"/>
    <property type="match status" value="1"/>
</dbReference>
<evidence type="ECO:0000256" key="2">
    <source>
        <dbReference type="ARBA" id="ARBA00004948"/>
    </source>
</evidence>
<dbReference type="SFLD" id="SFLDG01114">
    <property type="entry name" value="phosphomethylpyrimidine_syntha"/>
    <property type="match status" value="1"/>
</dbReference>